<proteinExistence type="predicted"/>
<dbReference type="AlphaFoldDB" id="A0A7L6N2R0"/>
<name>A0A7L6N2R0_9MOLU</name>
<keyword evidence="2" id="KW-1185">Reference proteome</keyword>
<dbReference type="KEGG" id="tbk:HF295_06690"/>
<protein>
    <submittedName>
        <fullName evidence="1">Uncharacterized protein</fullName>
    </submittedName>
</protein>
<dbReference type="Proteomes" id="UP000512167">
    <property type="component" value="Chromosome"/>
</dbReference>
<accession>A0A7L6N2R0</accession>
<evidence type="ECO:0000313" key="2">
    <source>
        <dbReference type="Proteomes" id="UP000512167"/>
    </source>
</evidence>
<gene>
    <name evidence="1" type="ORF">HF295_06690</name>
</gene>
<dbReference type="EMBL" id="CP051151">
    <property type="protein sequence ID" value="QLY40550.1"/>
    <property type="molecule type" value="Genomic_DNA"/>
</dbReference>
<evidence type="ECO:0000313" key="1">
    <source>
        <dbReference type="EMBL" id="QLY40550.1"/>
    </source>
</evidence>
<sequence>MIYEQFVNFVDYVLVWLSNREELNKNKILDIRDHIIYGEPGVSLHIAMFFFKKNKIMISKGDYQVFKKYIEDMTDLKKKYEDYFDKFVDDSNEEKQIFKHEKFNSIKRSYGIFEDLIKKEDILCGHSLFSYKVYNQYICDADKLYYIYAILKTDKTRYYLVKVKHILIFLPSETFEMKDDILPEQWIETKVTIHSNKYKLIGYKPFVDDFRIINRTNSSFSDINLDRYKRRNIKELDTDYYNLIHFIK</sequence>
<reference evidence="1 2" key="1">
    <citation type="submission" date="2020-04" db="EMBL/GenBank/DDBJ databases">
        <authorList>
            <person name="Zheng R.K."/>
            <person name="Sun C.M."/>
        </authorList>
    </citation>
    <scope>NUCLEOTIDE SEQUENCE [LARGE SCALE GENOMIC DNA]</scope>
    <source>
        <strain evidence="2">zrk29</strain>
    </source>
</reference>
<organism evidence="1 2">
    <name type="scientific">Hujiaoplasma nucleasis</name>
    <dbReference type="NCBI Taxonomy" id="2725268"/>
    <lineage>
        <taxon>Bacteria</taxon>
        <taxon>Bacillati</taxon>
        <taxon>Mycoplasmatota</taxon>
        <taxon>Mollicutes</taxon>
        <taxon>Candidatus Izemoplasmatales</taxon>
        <taxon>Hujiaoplasmataceae</taxon>
        <taxon>Hujiaoplasma</taxon>
    </lineage>
</organism>
<dbReference type="RefSeq" id="WP_312031393.1">
    <property type="nucleotide sequence ID" value="NZ_CP051151.1"/>
</dbReference>